<dbReference type="PANTHER" id="PTHR43437">
    <property type="entry name" value="HYDROXYACYL-THIOESTER DEHYDRATASE TYPE 2, MITOCHONDRIAL-RELATED"/>
    <property type="match status" value="1"/>
</dbReference>
<evidence type="ECO:0000259" key="1">
    <source>
        <dbReference type="Pfam" id="PF01575"/>
    </source>
</evidence>
<dbReference type="InterPro" id="IPR050965">
    <property type="entry name" value="UPF0336/Enoyl-CoA_hydratase"/>
</dbReference>
<gene>
    <name evidence="2" type="ORF">ACFOEX_02825</name>
</gene>
<dbReference type="InterPro" id="IPR002539">
    <property type="entry name" value="MaoC-like_dom"/>
</dbReference>
<dbReference type="InterPro" id="IPR029069">
    <property type="entry name" value="HotDog_dom_sf"/>
</dbReference>
<feature type="domain" description="MaoC-like" evidence="1">
    <location>
        <begin position="9"/>
        <end position="114"/>
    </location>
</feature>
<evidence type="ECO:0000313" key="3">
    <source>
        <dbReference type="Proteomes" id="UP001595536"/>
    </source>
</evidence>
<protein>
    <submittedName>
        <fullName evidence="2">MaoC family dehydratase</fullName>
    </submittedName>
</protein>
<keyword evidence="3" id="KW-1185">Reference proteome</keyword>
<dbReference type="PANTHER" id="PTHR43437:SF3">
    <property type="entry name" value="HYDROXYACYL-THIOESTER DEHYDRATASE TYPE 2, MITOCHONDRIAL"/>
    <property type="match status" value="1"/>
</dbReference>
<proteinExistence type="predicted"/>
<dbReference type="SUPFAM" id="SSF54637">
    <property type="entry name" value="Thioesterase/thiol ester dehydrase-isomerase"/>
    <property type="match status" value="1"/>
</dbReference>
<comment type="caution">
    <text evidence="2">The sequence shown here is derived from an EMBL/GenBank/DDBJ whole genome shotgun (WGS) entry which is preliminary data.</text>
</comment>
<dbReference type="RefSeq" id="WP_376831378.1">
    <property type="nucleotide sequence ID" value="NZ_JBHLWR010000006.1"/>
</dbReference>
<organism evidence="2 3">
    <name type="scientific">Camelimonas abortus</name>
    <dbReference type="NCBI Taxonomy" id="1017184"/>
    <lineage>
        <taxon>Bacteria</taxon>
        <taxon>Pseudomonadati</taxon>
        <taxon>Pseudomonadota</taxon>
        <taxon>Alphaproteobacteria</taxon>
        <taxon>Hyphomicrobiales</taxon>
        <taxon>Chelatococcaceae</taxon>
        <taxon>Camelimonas</taxon>
    </lineage>
</organism>
<dbReference type="CDD" id="cd03441">
    <property type="entry name" value="R_hydratase_like"/>
    <property type="match status" value="1"/>
</dbReference>
<dbReference type="Pfam" id="PF01575">
    <property type="entry name" value="MaoC_dehydratas"/>
    <property type="match status" value="1"/>
</dbReference>
<dbReference type="EMBL" id="JBHRUV010000014">
    <property type="protein sequence ID" value="MFC3265295.1"/>
    <property type="molecule type" value="Genomic_DNA"/>
</dbReference>
<dbReference type="Gene3D" id="3.10.129.10">
    <property type="entry name" value="Hotdog Thioesterase"/>
    <property type="match status" value="1"/>
</dbReference>
<dbReference type="Proteomes" id="UP001595536">
    <property type="component" value="Unassembled WGS sequence"/>
</dbReference>
<name>A0ABV7LCF0_9HYPH</name>
<evidence type="ECO:0000313" key="2">
    <source>
        <dbReference type="EMBL" id="MFC3265295.1"/>
    </source>
</evidence>
<sequence length="151" mass="16722">MSFFVGARSQRWLTLTPDDIRAGATLVGDFNPVHHDEAFAATTRFGGLFASGAHTSALLAGMVSQEWPRHRQGGDGRPADARRPRGYVGVDYAVEFRAPCMANRRLRFEWEVTAVEPKSRGEIIRLEGAIVDEDAGTLVLSARMTMFGYYE</sequence>
<reference evidence="3" key="1">
    <citation type="journal article" date="2019" name="Int. J. Syst. Evol. Microbiol.">
        <title>The Global Catalogue of Microorganisms (GCM) 10K type strain sequencing project: providing services to taxonomists for standard genome sequencing and annotation.</title>
        <authorList>
            <consortium name="The Broad Institute Genomics Platform"/>
            <consortium name="The Broad Institute Genome Sequencing Center for Infectious Disease"/>
            <person name="Wu L."/>
            <person name="Ma J."/>
        </authorList>
    </citation>
    <scope>NUCLEOTIDE SEQUENCE [LARGE SCALE GENOMIC DNA]</scope>
    <source>
        <strain evidence="3">CCM 7941</strain>
    </source>
</reference>
<accession>A0ABV7LCF0</accession>